<evidence type="ECO:0008006" key="2">
    <source>
        <dbReference type="Google" id="ProtNLM"/>
    </source>
</evidence>
<name>A0AA97D0J1_9ACTN</name>
<evidence type="ECO:0000313" key="1">
    <source>
        <dbReference type="EMBL" id="WOC14463.1"/>
    </source>
</evidence>
<dbReference type="PROSITE" id="PS51257">
    <property type="entry name" value="PROKAR_LIPOPROTEIN"/>
    <property type="match status" value="1"/>
</dbReference>
<dbReference type="InterPro" id="IPR006311">
    <property type="entry name" value="TAT_signal"/>
</dbReference>
<sequence>MSVRPTDFRPSRRTVLRGAAVIPVVVATGAAVTACGPTTDEERDLADTLVVHAQAAVRQQKAAAVLAPRTTEYTAALTVVSQQRGEHAQALRDEINRIHSSAADQIDEPGPALATLDAVRDALASSTRAAADGSVAESEFVAGLLASISASCKTLAEVQLA</sequence>
<protein>
    <recommendedName>
        <fullName evidence="2">Lipoprotein</fullName>
    </recommendedName>
</protein>
<organism evidence="1">
    <name type="scientific">Gordonia sp. MP11Mi</name>
    <dbReference type="NCBI Taxonomy" id="3022769"/>
    <lineage>
        <taxon>Bacteria</taxon>
        <taxon>Bacillati</taxon>
        <taxon>Actinomycetota</taxon>
        <taxon>Actinomycetes</taxon>
        <taxon>Mycobacteriales</taxon>
        <taxon>Gordoniaceae</taxon>
        <taxon>Gordonia</taxon>
    </lineage>
</organism>
<dbReference type="AlphaFoldDB" id="A0AA97D0J1"/>
<gene>
    <name evidence="1" type="ORF">MP11Mi_35850</name>
</gene>
<dbReference type="PROSITE" id="PS51318">
    <property type="entry name" value="TAT"/>
    <property type="match status" value="1"/>
</dbReference>
<dbReference type="EMBL" id="CP128986">
    <property type="protein sequence ID" value="WOC14463.1"/>
    <property type="molecule type" value="Genomic_DNA"/>
</dbReference>
<reference evidence="1" key="1">
    <citation type="submission" date="2023-06" db="EMBL/GenBank/DDBJ databases">
        <title>Gordonia sp. nov. and Pseudochrobactrum sp. nov., two species isolated from the burying beetle Nicrophorus vespilloides.</title>
        <authorList>
            <person name="Poehlein A."/>
            <person name="Guzman J."/>
            <person name="Daniel R."/>
            <person name="Vilcinskas A."/>
        </authorList>
    </citation>
    <scope>NUCLEOTIDE SEQUENCE</scope>
    <source>
        <strain evidence="1">MP11Mi</strain>
    </source>
</reference>
<accession>A0AA97D0J1</accession>
<proteinExistence type="predicted"/>
<dbReference type="RefSeq" id="WP_420040204.1">
    <property type="nucleotide sequence ID" value="NZ_CP128986.1"/>
</dbReference>